<reference evidence="3 4" key="1">
    <citation type="submission" date="2020-03" db="EMBL/GenBank/DDBJ databases">
        <title>Vagococcus sp. nov., isolated from beetles.</title>
        <authorList>
            <person name="Hyun D.-W."/>
            <person name="Bae J.-W."/>
        </authorList>
    </citation>
    <scope>NUCLEOTIDE SEQUENCE [LARGE SCALE GENOMIC DNA]</scope>
    <source>
        <strain evidence="3 4">HDW17A</strain>
    </source>
</reference>
<proteinExistence type="predicted"/>
<evidence type="ECO:0000313" key="3">
    <source>
        <dbReference type="EMBL" id="QIL45654.1"/>
    </source>
</evidence>
<feature type="region of interest" description="Disordered" evidence="1">
    <location>
        <begin position="37"/>
        <end position="90"/>
    </location>
</feature>
<accession>A0A6G8AKN9</accession>
<dbReference type="Proteomes" id="UP000500890">
    <property type="component" value="Chromosome"/>
</dbReference>
<sequence length="90" mass="10407">MKSMKFIIALVAVLTVAGTGAKLAMASGINFDSLVERQSDSRQQDNWDNDNYDRHMNERNNRSDRMYNRGHMNQRGNMMNANHRGYCHNN</sequence>
<dbReference type="RefSeq" id="WP_166006367.1">
    <property type="nucleotide sequence ID" value="NZ_CP049886.1"/>
</dbReference>
<keyword evidence="2" id="KW-0732">Signal</keyword>
<gene>
    <name evidence="3" type="ORF">G7081_00410</name>
</gene>
<keyword evidence="4" id="KW-1185">Reference proteome</keyword>
<evidence type="ECO:0000256" key="2">
    <source>
        <dbReference type="SAM" id="SignalP"/>
    </source>
</evidence>
<feature type="signal peptide" evidence="2">
    <location>
        <begin position="1"/>
        <end position="26"/>
    </location>
</feature>
<organism evidence="3 4">
    <name type="scientific">Vagococcus coleopterorum</name>
    <dbReference type="NCBI Taxonomy" id="2714946"/>
    <lineage>
        <taxon>Bacteria</taxon>
        <taxon>Bacillati</taxon>
        <taxon>Bacillota</taxon>
        <taxon>Bacilli</taxon>
        <taxon>Lactobacillales</taxon>
        <taxon>Enterococcaceae</taxon>
        <taxon>Vagococcus</taxon>
    </lineage>
</organism>
<evidence type="ECO:0000313" key="4">
    <source>
        <dbReference type="Proteomes" id="UP000500890"/>
    </source>
</evidence>
<dbReference type="AlphaFoldDB" id="A0A6G8AKN9"/>
<name>A0A6G8AKN9_9ENTE</name>
<feature type="chain" id="PRO_5026303919" evidence="2">
    <location>
        <begin position="27"/>
        <end position="90"/>
    </location>
</feature>
<evidence type="ECO:0000256" key="1">
    <source>
        <dbReference type="SAM" id="MobiDB-lite"/>
    </source>
</evidence>
<protein>
    <submittedName>
        <fullName evidence="3">Uncharacterized protein</fullName>
    </submittedName>
</protein>
<dbReference type="KEGG" id="vah:G7081_00410"/>
<dbReference type="EMBL" id="CP049886">
    <property type="protein sequence ID" value="QIL45654.1"/>
    <property type="molecule type" value="Genomic_DNA"/>
</dbReference>
<feature type="compositionally biased region" description="Basic and acidic residues" evidence="1">
    <location>
        <begin position="37"/>
        <end position="67"/>
    </location>
</feature>